<feature type="transmembrane region" description="Helical" evidence="1">
    <location>
        <begin position="103"/>
        <end position="124"/>
    </location>
</feature>
<organism evidence="3 4">
    <name type="scientific">Candidatus Uhrbacteria bacterium CG10_big_fil_rev_8_21_14_0_10_48_11</name>
    <dbReference type="NCBI Taxonomy" id="1975037"/>
    <lineage>
        <taxon>Bacteria</taxon>
        <taxon>Candidatus Uhriibacteriota</taxon>
    </lineage>
</organism>
<dbReference type="InterPro" id="IPR043993">
    <property type="entry name" value="T4SS_pilin"/>
</dbReference>
<feature type="chain" id="PRO_5014747396" evidence="2">
    <location>
        <begin position="30"/>
        <end position="137"/>
    </location>
</feature>
<proteinExistence type="predicted"/>
<keyword evidence="1" id="KW-1133">Transmembrane helix</keyword>
<name>A0A2M8LEP6_9BACT</name>
<feature type="transmembrane region" description="Helical" evidence="1">
    <location>
        <begin position="59"/>
        <end position="82"/>
    </location>
</feature>
<dbReference type="EMBL" id="PFET01000008">
    <property type="protein sequence ID" value="PJE75932.1"/>
    <property type="molecule type" value="Genomic_DNA"/>
</dbReference>
<gene>
    <name evidence="3" type="ORF">COV04_02130</name>
</gene>
<reference evidence="3 4" key="1">
    <citation type="submission" date="2017-09" db="EMBL/GenBank/DDBJ databases">
        <title>Depth-based differentiation of microbial function through sediment-hosted aquifers and enrichment of novel symbionts in the deep terrestrial subsurface.</title>
        <authorList>
            <person name="Probst A.J."/>
            <person name="Ladd B."/>
            <person name="Jarett J.K."/>
            <person name="Geller-Mcgrath D.E."/>
            <person name="Sieber C.M."/>
            <person name="Emerson J.B."/>
            <person name="Anantharaman K."/>
            <person name="Thomas B.C."/>
            <person name="Malmstrom R."/>
            <person name="Stieglmeier M."/>
            <person name="Klingl A."/>
            <person name="Woyke T."/>
            <person name="Ryan C.M."/>
            <person name="Banfield J.F."/>
        </authorList>
    </citation>
    <scope>NUCLEOTIDE SEQUENCE [LARGE SCALE GENOMIC DNA]</scope>
    <source>
        <strain evidence="3">CG10_big_fil_rev_8_21_14_0_10_48_11</strain>
    </source>
</reference>
<dbReference type="Proteomes" id="UP000231152">
    <property type="component" value="Unassembled WGS sequence"/>
</dbReference>
<sequence length="137" mass="14477">MSFAAKKTVLAFPLSLLLVGVFVVAPAFAQSPSPSSENYGLNKTAEEASLNVDRNLNEIIGGIVKTVLGITGVIFMLSIFGAGEIWLTAEGNEEKIEKARTTIFNSAIGVIIVFTAYIGTNFLINTILCTIGVTSCS</sequence>
<keyword evidence="1" id="KW-0472">Membrane</keyword>
<keyword evidence="1" id="KW-0812">Transmembrane</keyword>
<dbReference type="AlphaFoldDB" id="A0A2M8LEP6"/>
<accession>A0A2M8LEP6</accession>
<evidence type="ECO:0000313" key="4">
    <source>
        <dbReference type="Proteomes" id="UP000231152"/>
    </source>
</evidence>
<evidence type="ECO:0000256" key="1">
    <source>
        <dbReference type="SAM" id="Phobius"/>
    </source>
</evidence>
<keyword evidence="2" id="KW-0732">Signal</keyword>
<evidence type="ECO:0000313" key="3">
    <source>
        <dbReference type="EMBL" id="PJE75932.1"/>
    </source>
</evidence>
<evidence type="ECO:0000256" key="2">
    <source>
        <dbReference type="SAM" id="SignalP"/>
    </source>
</evidence>
<dbReference type="Pfam" id="PF18895">
    <property type="entry name" value="T4SS_pilin"/>
    <property type="match status" value="1"/>
</dbReference>
<protein>
    <submittedName>
        <fullName evidence="3">Uncharacterized protein</fullName>
    </submittedName>
</protein>
<comment type="caution">
    <text evidence="3">The sequence shown here is derived from an EMBL/GenBank/DDBJ whole genome shotgun (WGS) entry which is preliminary data.</text>
</comment>
<feature type="signal peptide" evidence="2">
    <location>
        <begin position="1"/>
        <end position="29"/>
    </location>
</feature>